<dbReference type="PANTHER" id="PTHR37984">
    <property type="entry name" value="PROTEIN CBG26694"/>
    <property type="match status" value="1"/>
</dbReference>
<sequence length="214" mass="25144">MAYIFYDRVVRERGLPKEILSDRGLTFASKFWQSLMALIGVNYRLMTAFRPQVEKLPSAQLAYNTAYNESTKLTPFNANAGFTPNAYHDAQEPKNVNLAAIIKSDELKNLYEEMKTELEYVRKRMQRHYNPKRLKRLTFKEGDMVYLSTKNIKTDRLSYKLDYKYLGPVKIKRKTGEDRYKLDLPPNIRCHLIYYISMLELAADMIYIKTGNEP</sequence>
<dbReference type="VEuPathDB" id="FungiDB:HZS61_011058"/>
<evidence type="ECO:0000259" key="1">
    <source>
        <dbReference type="Pfam" id="PF24626"/>
    </source>
</evidence>
<reference evidence="3" key="1">
    <citation type="submission" date="2016-09" db="EMBL/GenBank/DDBJ databases">
        <authorList>
            <person name="Guldener U."/>
        </authorList>
    </citation>
    <scope>NUCLEOTIDE SEQUENCE [LARGE SCALE GENOMIC DNA]</scope>
    <source>
        <strain evidence="3">V64-1</strain>
    </source>
</reference>
<dbReference type="PANTHER" id="PTHR37984:SF15">
    <property type="entry name" value="INTEGRASE CATALYTIC DOMAIN-CONTAINING PROTEIN"/>
    <property type="match status" value="1"/>
</dbReference>
<dbReference type="InterPro" id="IPR056924">
    <property type="entry name" value="SH3_Tf2-1"/>
</dbReference>
<dbReference type="VEuPathDB" id="FungiDB:FOC4_g10000836"/>
<organism evidence="2 3">
    <name type="scientific">Fusarium oxysporum</name>
    <name type="common">Fusarium vascular wilt</name>
    <dbReference type="NCBI Taxonomy" id="5507"/>
    <lineage>
        <taxon>Eukaryota</taxon>
        <taxon>Fungi</taxon>
        <taxon>Dikarya</taxon>
        <taxon>Ascomycota</taxon>
        <taxon>Pezizomycotina</taxon>
        <taxon>Sordariomycetes</taxon>
        <taxon>Hypocreomycetidae</taxon>
        <taxon>Hypocreales</taxon>
        <taxon>Nectriaceae</taxon>
        <taxon>Fusarium</taxon>
        <taxon>Fusarium oxysporum species complex</taxon>
    </lineage>
</organism>
<dbReference type="GO" id="GO:0003676">
    <property type="term" value="F:nucleic acid binding"/>
    <property type="evidence" value="ECO:0007669"/>
    <property type="project" value="InterPro"/>
</dbReference>
<dbReference type="EMBL" id="FMJY01000009">
    <property type="protein sequence ID" value="SCO90090.1"/>
    <property type="molecule type" value="Genomic_DNA"/>
</dbReference>
<dbReference type="InterPro" id="IPR036397">
    <property type="entry name" value="RNaseH_sf"/>
</dbReference>
<dbReference type="OrthoDB" id="5101518at2759"/>
<protein>
    <recommendedName>
        <fullName evidence="1">Tf2-1-like SH3-like domain-containing protein</fullName>
    </recommendedName>
</protein>
<name>A0A2H3TZ96_FUSOX</name>
<evidence type="ECO:0000313" key="2">
    <source>
        <dbReference type="EMBL" id="SCO90090.1"/>
    </source>
</evidence>
<proteinExistence type="predicted"/>
<dbReference type="InterPro" id="IPR050951">
    <property type="entry name" value="Retrovirus_Pol_polyprotein"/>
</dbReference>
<dbReference type="AlphaFoldDB" id="A0A2H3TZ96"/>
<dbReference type="Pfam" id="PF24626">
    <property type="entry name" value="SH3_Tf2-1"/>
    <property type="match status" value="1"/>
</dbReference>
<dbReference type="SUPFAM" id="SSF53098">
    <property type="entry name" value="Ribonuclease H-like"/>
    <property type="match status" value="1"/>
</dbReference>
<feature type="domain" description="Tf2-1-like SH3-like" evidence="1">
    <location>
        <begin position="142"/>
        <end position="200"/>
    </location>
</feature>
<dbReference type="Proteomes" id="UP000219369">
    <property type="component" value="Unassembled WGS sequence"/>
</dbReference>
<gene>
    <name evidence="2" type="ORF">FRV6_14218</name>
</gene>
<dbReference type="Gene3D" id="3.30.420.10">
    <property type="entry name" value="Ribonuclease H-like superfamily/Ribonuclease H"/>
    <property type="match status" value="1"/>
</dbReference>
<dbReference type="InterPro" id="IPR012337">
    <property type="entry name" value="RNaseH-like_sf"/>
</dbReference>
<accession>A0A2H3TZ96</accession>
<dbReference type="VEuPathDB" id="FungiDB:FOC1_g10006402"/>
<evidence type="ECO:0000313" key="3">
    <source>
        <dbReference type="Proteomes" id="UP000219369"/>
    </source>
</evidence>